<keyword evidence="5 7" id="KW-0233">DNA recombination</keyword>
<name>A0A7V3ZUB9_UNCW3</name>
<proteinExistence type="inferred from homology"/>
<dbReference type="Gene3D" id="3.40.1360.10">
    <property type="match status" value="1"/>
</dbReference>
<dbReference type="Gene3D" id="6.10.250.240">
    <property type="match status" value="1"/>
</dbReference>
<evidence type="ECO:0000256" key="7">
    <source>
        <dbReference type="HAMAP-Rule" id="MF_00017"/>
    </source>
</evidence>
<dbReference type="CDD" id="cd01025">
    <property type="entry name" value="TOPRIM_recR"/>
    <property type="match status" value="1"/>
</dbReference>
<dbReference type="AlphaFoldDB" id="A0A7V3ZUB9"/>
<evidence type="ECO:0000256" key="1">
    <source>
        <dbReference type="ARBA" id="ARBA00022723"/>
    </source>
</evidence>
<dbReference type="InterPro" id="IPR015967">
    <property type="entry name" value="Rcmb_RecR_Znf"/>
</dbReference>
<dbReference type="GO" id="GO:0003677">
    <property type="term" value="F:DNA binding"/>
    <property type="evidence" value="ECO:0007669"/>
    <property type="project" value="UniProtKB-UniRule"/>
</dbReference>
<dbReference type="PROSITE" id="PS01300">
    <property type="entry name" value="RECR"/>
    <property type="match status" value="1"/>
</dbReference>
<dbReference type="PROSITE" id="PS50880">
    <property type="entry name" value="TOPRIM"/>
    <property type="match status" value="1"/>
</dbReference>
<evidence type="ECO:0000256" key="5">
    <source>
        <dbReference type="ARBA" id="ARBA00023172"/>
    </source>
</evidence>
<evidence type="ECO:0000256" key="2">
    <source>
        <dbReference type="ARBA" id="ARBA00022763"/>
    </source>
</evidence>
<comment type="function">
    <text evidence="7">May play a role in DNA repair. It seems to be involved in an RecBC-independent recombinational process of DNA repair. It may act with RecF and RecO.</text>
</comment>
<dbReference type="PANTHER" id="PTHR30446:SF0">
    <property type="entry name" value="RECOMBINATION PROTEIN RECR"/>
    <property type="match status" value="1"/>
</dbReference>
<dbReference type="Pfam" id="PF13662">
    <property type="entry name" value="Toprim_4"/>
    <property type="match status" value="1"/>
</dbReference>
<comment type="caution">
    <text evidence="9">The sequence shown here is derived from an EMBL/GenBank/DDBJ whole genome shotgun (WGS) entry which is preliminary data.</text>
</comment>
<reference evidence="9" key="1">
    <citation type="journal article" date="2020" name="mSystems">
        <title>Genome- and Community-Level Interaction Insights into Carbon Utilization and Element Cycling Functions of Hydrothermarchaeota in Hydrothermal Sediment.</title>
        <authorList>
            <person name="Zhou Z."/>
            <person name="Liu Y."/>
            <person name="Xu W."/>
            <person name="Pan J."/>
            <person name="Luo Z.H."/>
            <person name="Li M."/>
        </authorList>
    </citation>
    <scope>NUCLEOTIDE SEQUENCE [LARGE SCALE GENOMIC DNA]</scope>
    <source>
        <strain evidence="9">SpSt-697</strain>
    </source>
</reference>
<dbReference type="EMBL" id="DTDR01000009">
    <property type="protein sequence ID" value="HGK63039.1"/>
    <property type="molecule type" value="Genomic_DNA"/>
</dbReference>
<evidence type="ECO:0000256" key="4">
    <source>
        <dbReference type="ARBA" id="ARBA00022833"/>
    </source>
</evidence>
<keyword evidence="1 7" id="KW-0479">Metal-binding</keyword>
<dbReference type="Gene3D" id="1.10.8.420">
    <property type="entry name" value="RecR Domain 1"/>
    <property type="match status" value="1"/>
</dbReference>
<dbReference type="SMART" id="SM00493">
    <property type="entry name" value="TOPRIM"/>
    <property type="match status" value="1"/>
</dbReference>
<dbReference type="InterPro" id="IPR006171">
    <property type="entry name" value="TOPRIM_dom"/>
</dbReference>
<protein>
    <recommendedName>
        <fullName evidence="7">Recombination protein RecR</fullName>
    </recommendedName>
</protein>
<keyword evidence="3 7" id="KW-0863">Zinc-finger</keyword>
<dbReference type="NCBIfam" id="TIGR00615">
    <property type="entry name" value="recR"/>
    <property type="match status" value="1"/>
</dbReference>
<dbReference type="InterPro" id="IPR034137">
    <property type="entry name" value="TOPRIM_RecR"/>
</dbReference>
<dbReference type="GO" id="GO:0006281">
    <property type="term" value="P:DNA repair"/>
    <property type="evidence" value="ECO:0007669"/>
    <property type="project" value="UniProtKB-UniRule"/>
</dbReference>
<sequence>MNEDFKRVLKFLEKLPGIGKRSAQRIGFALLKMKEEEIKEFVASLINSRVNLKICQECFNYSKEKSCKICQDESRDKSLLCIVEEPEHLFYLETAKIYHGKYFVLGGLLTSEKEGIMKERIEKLVKKVNDDNLKEIIIALNPTTEGEATAHYLYDILKEYNKKITRIALGLPFGSSLELADPITIAKAIEGRKELI</sequence>
<accession>A0A7V3ZUB9</accession>
<feature type="domain" description="Toprim" evidence="8">
    <location>
        <begin position="78"/>
        <end position="172"/>
    </location>
</feature>
<dbReference type="Pfam" id="PF21175">
    <property type="entry name" value="RecR_C"/>
    <property type="match status" value="1"/>
</dbReference>
<organism evidence="9">
    <name type="scientific">candidate division WOR-3 bacterium</name>
    <dbReference type="NCBI Taxonomy" id="2052148"/>
    <lineage>
        <taxon>Bacteria</taxon>
        <taxon>Bacteria division WOR-3</taxon>
    </lineage>
</organism>
<gene>
    <name evidence="7 9" type="primary">recR</name>
    <name evidence="9" type="ORF">ENU74_00330</name>
</gene>
<dbReference type="GO" id="GO:0006310">
    <property type="term" value="P:DNA recombination"/>
    <property type="evidence" value="ECO:0007669"/>
    <property type="project" value="UniProtKB-UniRule"/>
</dbReference>
<dbReference type="InterPro" id="IPR000093">
    <property type="entry name" value="DNA_Rcmb_RecR"/>
</dbReference>
<dbReference type="PANTHER" id="PTHR30446">
    <property type="entry name" value="RECOMBINATION PROTEIN RECR"/>
    <property type="match status" value="1"/>
</dbReference>
<evidence type="ECO:0000259" key="8">
    <source>
        <dbReference type="PROSITE" id="PS50880"/>
    </source>
</evidence>
<dbReference type="GO" id="GO:0008270">
    <property type="term" value="F:zinc ion binding"/>
    <property type="evidence" value="ECO:0007669"/>
    <property type="project" value="UniProtKB-KW"/>
</dbReference>
<keyword evidence="2 7" id="KW-0227">DNA damage</keyword>
<evidence type="ECO:0000313" key="9">
    <source>
        <dbReference type="EMBL" id="HGK63039.1"/>
    </source>
</evidence>
<keyword evidence="6 7" id="KW-0234">DNA repair</keyword>
<comment type="similarity">
    <text evidence="7">Belongs to the RecR family.</text>
</comment>
<evidence type="ECO:0000256" key="3">
    <source>
        <dbReference type="ARBA" id="ARBA00022771"/>
    </source>
</evidence>
<dbReference type="InterPro" id="IPR023627">
    <property type="entry name" value="Rcmb_RecR"/>
</dbReference>
<dbReference type="Pfam" id="PF21176">
    <property type="entry name" value="RecR_HhH"/>
    <property type="match status" value="1"/>
</dbReference>
<dbReference type="HAMAP" id="MF_00017">
    <property type="entry name" value="RecR"/>
    <property type="match status" value="1"/>
</dbReference>
<evidence type="ECO:0000256" key="6">
    <source>
        <dbReference type="ARBA" id="ARBA00023204"/>
    </source>
</evidence>
<dbReference type="SUPFAM" id="SSF111304">
    <property type="entry name" value="Recombination protein RecR"/>
    <property type="match status" value="1"/>
</dbReference>
<feature type="zinc finger region" description="C4-type" evidence="7">
    <location>
        <begin position="55"/>
        <end position="70"/>
    </location>
</feature>
<keyword evidence="4 7" id="KW-0862">Zinc</keyword>